<protein>
    <recommendedName>
        <fullName evidence="3">Clan CD, family C14, metacaspase-like cysteine peptidase</fullName>
    </recommendedName>
</protein>
<dbReference type="Proteomes" id="UP001470230">
    <property type="component" value="Unassembled WGS sequence"/>
</dbReference>
<evidence type="ECO:0000313" key="2">
    <source>
        <dbReference type="Proteomes" id="UP001470230"/>
    </source>
</evidence>
<dbReference type="EMBL" id="JAPFFF010000012">
    <property type="protein sequence ID" value="KAK8876298.1"/>
    <property type="molecule type" value="Genomic_DNA"/>
</dbReference>
<sequence>MKYPHAYEDRLAKIDRKDNEFSIKQFYNVRQFSTNKKLLGSMKKFGTSLNDKKIEDISSDSLNKVCFLLINNYEDEDKCLGVGPLNDGYLVSLIYKKLGFNIFYLYNPRKEEYLNFLDFFMKKTKIELTVFYTGHDMSSTGSEGIEFINGSLSRNSIGNIIAQNCSGKARVLFITDCYEGGSVFDINSGYHQKDAQPLNMISFYVIKTDSPDSKDCQRTHGIFTYYFCKIISQCPNITPDNLVDKINPSLNRFNEVFQCEISNEELADSKILFD</sequence>
<reference evidence="1 2" key="1">
    <citation type="submission" date="2024-04" db="EMBL/GenBank/DDBJ databases">
        <title>Tritrichomonas musculus Genome.</title>
        <authorList>
            <person name="Alves-Ferreira E."/>
            <person name="Grigg M."/>
            <person name="Lorenzi H."/>
            <person name="Galac M."/>
        </authorList>
    </citation>
    <scope>NUCLEOTIDE SEQUENCE [LARGE SCALE GENOMIC DNA]</scope>
    <source>
        <strain evidence="1 2">EAF2021</strain>
    </source>
</reference>
<proteinExistence type="predicted"/>
<name>A0ABR2JEB4_9EUKA</name>
<gene>
    <name evidence="1" type="ORF">M9Y10_006493</name>
</gene>
<evidence type="ECO:0008006" key="3">
    <source>
        <dbReference type="Google" id="ProtNLM"/>
    </source>
</evidence>
<dbReference type="InterPro" id="IPR029030">
    <property type="entry name" value="Caspase-like_dom_sf"/>
</dbReference>
<dbReference type="Gene3D" id="3.40.50.1460">
    <property type="match status" value="1"/>
</dbReference>
<accession>A0ABR2JEB4</accession>
<dbReference type="SUPFAM" id="SSF52129">
    <property type="entry name" value="Caspase-like"/>
    <property type="match status" value="1"/>
</dbReference>
<keyword evidence="2" id="KW-1185">Reference proteome</keyword>
<evidence type="ECO:0000313" key="1">
    <source>
        <dbReference type="EMBL" id="KAK8876298.1"/>
    </source>
</evidence>
<comment type="caution">
    <text evidence="1">The sequence shown here is derived from an EMBL/GenBank/DDBJ whole genome shotgun (WGS) entry which is preliminary data.</text>
</comment>
<organism evidence="1 2">
    <name type="scientific">Tritrichomonas musculus</name>
    <dbReference type="NCBI Taxonomy" id="1915356"/>
    <lineage>
        <taxon>Eukaryota</taxon>
        <taxon>Metamonada</taxon>
        <taxon>Parabasalia</taxon>
        <taxon>Tritrichomonadida</taxon>
        <taxon>Tritrichomonadidae</taxon>
        <taxon>Tritrichomonas</taxon>
    </lineage>
</organism>